<evidence type="ECO:0000256" key="1">
    <source>
        <dbReference type="SAM" id="MobiDB-lite"/>
    </source>
</evidence>
<evidence type="ECO:0000313" key="3">
    <source>
        <dbReference type="EMBL" id="TIX49259.1"/>
    </source>
</evidence>
<sequence length="129" mass="14326">MLKLIAAPALVLATLASPAMAQSQEFTTIIAAPANMDEDQLRQWDRLDRQSRRLTERVANGEVKVMDEQSDVARAQARIAEAQAKLREEQRELERAVSRLAEHREELAATQGRMLDMGGSRSTVALNGQ</sequence>
<keyword evidence="4" id="KW-1185">Reference proteome</keyword>
<organism evidence="3 4">
    <name type="scientific">Alteraurantiacibacter aquimixticola</name>
    <dbReference type="NCBI Taxonomy" id="2489173"/>
    <lineage>
        <taxon>Bacteria</taxon>
        <taxon>Pseudomonadati</taxon>
        <taxon>Pseudomonadota</taxon>
        <taxon>Alphaproteobacteria</taxon>
        <taxon>Sphingomonadales</taxon>
        <taxon>Erythrobacteraceae</taxon>
        <taxon>Alteraurantiacibacter</taxon>
    </lineage>
</organism>
<dbReference type="Proteomes" id="UP000309389">
    <property type="component" value="Unassembled WGS sequence"/>
</dbReference>
<evidence type="ECO:0000256" key="2">
    <source>
        <dbReference type="SAM" id="SignalP"/>
    </source>
</evidence>
<dbReference type="AlphaFoldDB" id="A0A4T3EZF1"/>
<feature type="chain" id="PRO_5020969750" evidence="2">
    <location>
        <begin position="22"/>
        <end position="129"/>
    </location>
</feature>
<feature type="compositionally biased region" description="Polar residues" evidence="1">
    <location>
        <begin position="120"/>
        <end position="129"/>
    </location>
</feature>
<reference evidence="3 4" key="1">
    <citation type="submission" date="2019-04" db="EMBL/GenBank/DDBJ databases">
        <title>Altererythrobacter aquimixticola sp. nov., isolated from sediment of junction between the ocean and a freshwater spring.</title>
        <authorList>
            <person name="Yoon J.-H."/>
        </authorList>
    </citation>
    <scope>NUCLEOTIDE SEQUENCE [LARGE SCALE GENOMIC DNA]</scope>
    <source>
        <strain evidence="3 4">SSKS-13</strain>
    </source>
</reference>
<keyword evidence="2" id="KW-0732">Signal</keyword>
<name>A0A4T3EZF1_9SPHN</name>
<dbReference type="RefSeq" id="WP_136694835.1">
    <property type="nucleotide sequence ID" value="NZ_SSHH01000004.1"/>
</dbReference>
<comment type="caution">
    <text evidence="3">The sequence shown here is derived from an EMBL/GenBank/DDBJ whole genome shotgun (WGS) entry which is preliminary data.</text>
</comment>
<proteinExistence type="predicted"/>
<accession>A0A4T3EZF1</accession>
<evidence type="ECO:0000313" key="4">
    <source>
        <dbReference type="Proteomes" id="UP000309389"/>
    </source>
</evidence>
<dbReference type="Gene3D" id="1.10.287.1490">
    <property type="match status" value="1"/>
</dbReference>
<feature type="signal peptide" evidence="2">
    <location>
        <begin position="1"/>
        <end position="21"/>
    </location>
</feature>
<dbReference type="EMBL" id="SSHH01000004">
    <property type="protein sequence ID" value="TIX49259.1"/>
    <property type="molecule type" value="Genomic_DNA"/>
</dbReference>
<protein>
    <submittedName>
        <fullName evidence="3">Uncharacterized protein</fullName>
    </submittedName>
</protein>
<feature type="region of interest" description="Disordered" evidence="1">
    <location>
        <begin position="108"/>
        <end position="129"/>
    </location>
</feature>
<gene>
    <name evidence="3" type="ORF">E5222_16275</name>
</gene>